<evidence type="ECO:0008006" key="4">
    <source>
        <dbReference type="Google" id="ProtNLM"/>
    </source>
</evidence>
<organism evidence="2 3">
    <name type="scientific">Plutella xylostella</name>
    <name type="common">Diamondback moth</name>
    <name type="synonym">Plutella maculipennis</name>
    <dbReference type="NCBI Taxonomy" id="51655"/>
    <lineage>
        <taxon>Eukaryota</taxon>
        <taxon>Metazoa</taxon>
        <taxon>Ecdysozoa</taxon>
        <taxon>Arthropoda</taxon>
        <taxon>Hexapoda</taxon>
        <taxon>Insecta</taxon>
        <taxon>Pterygota</taxon>
        <taxon>Neoptera</taxon>
        <taxon>Endopterygota</taxon>
        <taxon>Lepidoptera</taxon>
        <taxon>Glossata</taxon>
        <taxon>Ditrysia</taxon>
        <taxon>Yponomeutoidea</taxon>
        <taxon>Plutellidae</taxon>
        <taxon>Plutella</taxon>
    </lineage>
</organism>
<evidence type="ECO:0000256" key="1">
    <source>
        <dbReference type="SAM" id="MobiDB-lite"/>
    </source>
</evidence>
<feature type="region of interest" description="Disordered" evidence="1">
    <location>
        <begin position="122"/>
        <end position="149"/>
    </location>
</feature>
<accession>A0ABQ7QE10</accession>
<gene>
    <name evidence="2" type="ORF">JYU34_013169</name>
</gene>
<feature type="compositionally biased region" description="Basic residues" evidence="1">
    <location>
        <begin position="45"/>
        <end position="61"/>
    </location>
</feature>
<evidence type="ECO:0000313" key="2">
    <source>
        <dbReference type="EMBL" id="KAG7303138.1"/>
    </source>
</evidence>
<sequence length="149" mass="17311">MPVSVMVPPRYATLPLPPYGPPPPHGPHGPPHPQLYYPVHDPTRIRRRRSPASRAERRRRRDGRDRERDSQLTRSLERIHRKRRAERRAERERLSDAELKRTYTGLDRAYAEQFIAVCDESRSAAADRSDSLTSTASSDLTNHTRHLDF</sequence>
<dbReference type="EMBL" id="JAHIBW010000017">
    <property type="protein sequence ID" value="KAG7303138.1"/>
    <property type="molecule type" value="Genomic_DNA"/>
</dbReference>
<reference evidence="2 3" key="1">
    <citation type="submission" date="2021-06" db="EMBL/GenBank/DDBJ databases">
        <title>A haploid diamondback moth (Plutella xylostella L.) genome assembly resolves 31 chromosomes and identifies a diamide resistance mutation.</title>
        <authorList>
            <person name="Ward C.M."/>
            <person name="Perry K.D."/>
            <person name="Baker G."/>
            <person name="Powis K."/>
            <person name="Heckel D.G."/>
            <person name="Baxter S.W."/>
        </authorList>
    </citation>
    <scope>NUCLEOTIDE SEQUENCE [LARGE SCALE GENOMIC DNA]</scope>
    <source>
        <strain evidence="2 3">LV</strain>
        <tissue evidence="2">Single pupa</tissue>
    </source>
</reference>
<feature type="compositionally biased region" description="Pro residues" evidence="1">
    <location>
        <begin position="15"/>
        <end position="33"/>
    </location>
</feature>
<keyword evidence="3" id="KW-1185">Reference proteome</keyword>
<protein>
    <recommendedName>
        <fullName evidence="4">Female-specific protein transformer</fullName>
    </recommendedName>
</protein>
<feature type="compositionally biased region" description="Basic and acidic residues" evidence="1">
    <location>
        <begin position="62"/>
        <end position="78"/>
    </location>
</feature>
<feature type="region of interest" description="Disordered" evidence="1">
    <location>
        <begin position="1"/>
        <end position="97"/>
    </location>
</feature>
<feature type="compositionally biased region" description="Low complexity" evidence="1">
    <location>
        <begin position="131"/>
        <end position="141"/>
    </location>
</feature>
<comment type="caution">
    <text evidence="2">The sequence shown here is derived from an EMBL/GenBank/DDBJ whole genome shotgun (WGS) entry which is preliminary data.</text>
</comment>
<evidence type="ECO:0000313" key="3">
    <source>
        <dbReference type="Proteomes" id="UP000823941"/>
    </source>
</evidence>
<feature type="compositionally biased region" description="Basic and acidic residues" evidence="1">
    <location>
        <begin position="87"/>
        <end position="97"/>
    </location>
</feature>
<name>A0ABQ7QE10_PLUXY</name>
<proteinExistence type="predicted"/>
<dbReference type="Proteomes" id="UP000823941">
    <property type="component" value="Chromosome 17"/>
</dbReference>